<name>A0A7I7RCD4_MYCCF</name>
<sequence length="137" mass="15469">MMTQTLVDNDPATLFPPKCLRPGIWRHFAPKPDYVAFEGEECIWHVMVTSDAGPVIGQLVRWVSSDGQVGYEARIDGLEDSAGTCDAVAFDVDSLACLAFVANSLRHEWEIITDVYPDSHWTYDFMSRWPNEVYPNV</sequence>
<evidence type="ECO:0000313" key="1">
    <source>
        <dbReference type="EMBL" id="BBY42188.1"/>
    </source>
</evidence>
<gene>
    <name evidence="1" type="ORF">MCEL_04830</name>
</gene>
<keyword evidence="2" id="KW-1185">Reference proteome</keyword>
<organism evidence="1 2">
    <name type="scientific">Mycolicibacterium celeriflavum</name>
    <name type="common">Mycobacterium celeriflavum</name>
    <dbReference type="NCBI Taxonomy" id="1249101"/>
    <lineage>
        <taxon>Bacteria</taxon>
        <taxon>Bacillati</taxon>
        <taxon>Actinomycetota</taxon>
        <taxon>Actinomycetes</taxon>
        <taxon>Mycobacteriales</taxon>
        <taxon>Mycobacteriaceae</taxon>
        <taxon>Mycolicibacterium</taxon>
    </lineage>
</organism>
<proteinExistence type="predicted"/>
<dbReference type="AlphaFoldDB" id="A0A7I7RCD4"/>
<protein>
    <submittedName>
        <fullName evidence="1">Uncharacterized protein</fullName>
    </submittedName>
</protein>
<reference evidence="1 2" key="1">
    <citation type="journal article" date="2019" name="Emerg. Microbes Infect.">
        <title>Comprehensive subspecies identification of 175 nontuberculous mycobacteria species based on 7547 genomic profiles.</title>
        <authorList>
            <person name="Matsumoto Y."/>
            <person name="Kinjo T."/>
            <person name="Motooka D."/>
            <person name="Nabeya D."/>
            <person name="Jung N."/>
            <person name="Uechi K."/>
            <person name="Horii T."/>
            <person name="Iida T."/>
            <person name="Fujita J."/>
            <person name="Nakamura S."/>
        </authorList>
    </citation>
    <scope>NUCLEOTIDE SEQUENCE [LARGE SCALE GENOMIC DNA]</scope>
    <source>
        <strain evidence="1 2">JCM 18439</strain>
    </source>
</reference>
<evidence type="ECO:0000313" key="2">
    <source>
        <dbReference type="Proteomes" id="UP000466431"/>
    </source>
</evidence>
<accession>A0A7I7RCD4</accession>
<dbReference type="Proteomes" id="UP000466431">
    <property type="component" value="Chromosome"/>
</dbReference>
<dbReference type="RefSeq" id="WP_163689785.1">
    <property type="nucleotide sequence ID" value="NZ_AP022591.1"/>
</dbReference>
<dbReference type="EMBL" id="AP022591">
    <property type="protein sequence ID" value="BBY42188.1"/>
    <property type="molecule type" value="Genomic_DNA"/>
</dbReference>
<dbReference type="KEGG" id="mcee:MCEL_04830"/>